<gene>
    <name evidence="1" type="ORF">KDA_70490</name>
</gene>
<organism evidence="1 2">
    <name type="scientific">Dictyobacter alpinus</name>
    <dbReference type="NCBI Taxonomy" id="2014873"/>
    <lineage>
        <taxon>Bacteria</taxon>
        <taxon>Bacillati</taxon>
        <taxon>Chloroflexota</taxon>
        <taxon>Ktedonobacteria</taxon>
        <taxon>Ktedonobacterales</taxon>
        <taxon>Dictyobacteraceae</taxon>
        <taxon>Dictyobacter</taxon>
    </lineage>
</organism>
<accession>A0A402BJQ0</accession>
<dbReference type="EMBL" id="BIFT01000002">
    <property type="protein sequence ID" value="GCE31565.1"/>
    <property type="molecule type" value="Genomic_DNA"/>
</dbReference>
<keyword evidence="2" id="KW-1185">Reference proteome</keyword>
<comment type="caution">
    <text evidence="1">The sequence shown here is derived from an EMBL/GenBank/DDBJ whole genome shotgun (WGS) entry which is preliminary data.</text>
</comment>
<evidence type="ECO:0000313" key="2">
    <source>
        <dbReference type="Proteomes" id="UP000287171"/>
    </source>
</evidence>
<proteinExistence type="predicted"/>
<evidence type="ECO:0000313" key="1">
    <source>
        <dbReference type="EMBL" id="GCE31565.1"/>
    </source>
</evidence>
<dbReference type="AlphaFoldDB" id="A0A402BJQ0"/>
<name>A0A402BJQ0_9CHLR</name>
<reference evidence="2" key="1">
    <citation type="submission" date="2018-12" db="EMBL/GenBank/DDBJ databases">
        <title>Tengunoibacter tsumagoiensis gen. nov., sp. nov., Dictyobacter kobayashii sp. nov., D. alpinus sp. nov., and D. joshuensis sp. nov. and description of Dictyobacteraceae fam. nov. within the order Ktedonobacterales isolated from Tengu-no-mugimeshi.</title>
        <authorList>
            <person name="Wang C.M."/>
            <person name="Zheng Y."/>
            <person name="Sakai Y."/>
            <person name="Toyoda A."/>
            <person name="Minakuchi Y."/>
            <person name="Abe K."/>
            <person name="Yokota A."/>
            <person name="Yabe S."/>
        </authorList>
    </citation>
    <scope>NUCLEOTIDE SEQUENCE [LARGE SCALE GENOMIC DNA]</scope>
    <source>
        <strain evidence="2">Uno16</strain>
    </source>
</reference>
<dbReference type="Proteomes" id="UP000287171">
    <property type="component" value="Unassembled WGS sequence"/>
</dbReference>
<sequence>MLAIIDHLNPLLFRIKGDNWPAGPKREDDVGMCIVQLAYFELMFYSVNKHREISEH</sequence>
<protein>
    <submittedName>
        <fullName evidence="1">Uncharacterized protein</fullName>
    </submittedName>
</protein>